<dbReference type="GO" id="GO:0008239">
    <property type="term" value="F:dipeptidyl-peptidase activity"/>
    <property type="evidence" value="ECO:0007669"/>
    <property type="project" value="InterPro"/>
</dbReference>
<dbReference type="Gene3D" id="3.40.50.1820">
    <property type="entry name" value="alpha/beta hydrolase"/>
    <property type="match status" value="1"/>
</dbReference>
<dbReference type="InterPro" id="IPR013736">
    <property type="entry name" value="Xaa-Pro_dipept_C"/>
</dbReference>
<evidence type="ECO:0000259" key="3">
    <source>
        <dbReference type="SMART" id="SM00939"/>
    </source>
</evidence>
<feature type="signal peptide" evidence="2">
    <location>
        <begin position="1"/>
        <end position="24"/>
    </location>
</feature>
<dbReference type="EMBL" id="WWCJ01000001">
    <property type="protein sequence ID" value="MYN00863.1"/>
    <property type="molecule type" value="Genomic_DNA"/>
</dbReference>
<dbReference type="SUPFAM" id="SSF49785">
    <property type="entry name" value="Galactose-binding domain-like"/>
    <property type="match status" value="1"/>
</dbReference>
<gene>
    <name evidence="4" type="ORF">GTP41_02000</name>
</gene>
<evidence type="ECO:0000313" key="5">
    <source>
        <dbReference type="Proteomes" id="UP000448575"/>
    </source>
</evidence>
<sequence length="640" mass="71384">MLDTFQPLAFSLTLTLAFAGAAHAAPDDKPDLRAAYTKYEFRIPMRDGVRLFTSVYVPKDSSKSYPFLVERTPYSAGVNVDGQLRYGVDFYPRRLGPSADFSDAGYIFVRQDVRGRYMSEGKWQEMTPHANSKLQPGEGNESRDMHDTVDWLLKHVANNNGKVGIHGISYPGFYTAASIIDSHPAIKAASPQAPITDLYMGDDSYHGGAFMLAANYDFYASFTEEKNPTPLPKTWTDFDYGTTSGYDYFLQRLTLSNILAGLEPKQQAYLRPTIEHDTYDEFWKTRNLAPHLKNVKAAVLTVGGWFDAEDPAGPFATYRAIGKHNPGIFNGLVVGPWVHGGWAGGDGKRLGHVQFDSKTSEHFNQKLLFPFFEQQLKGVKPAQPIAAVNTFETGTNVWRQYSAWPPAPARARMLYLGPNGTLSWQQPAQANAFDEYVSDPRKPVPFIGYPATGVPREYMVSDQRFASSRPDVLVYQSEVLEEDVTIAGPVTPKLFVSTTGSDSDFVVKLIDVYPADYPEHAEEATSRDVAPPTLKMGGYQQLVRGNPLRGKFRNSFEKPEPFVPGKVEPLSYQLGDVQHTFRRGHRIMVHVQSSWFPLVDLNPQTFTSIPKAKPEDFVKATQRVYRAPGSASGLQLMVMP</sequence>
<keyword evidence="5" id="KW-1185">Reference proteome</keyword>
<reference evidence="4 5" key="1">
    <citation type="submission" date="2019-12" db="EMBL/GenBank/DDBJ databases">
        <title>Novel species isolated from a subtropical stream in China.</title>
        <authorList>
            <person name="Lu H."/>
        </authorList>
    </citation>
    <scope>NUCLEOTIDE SEQUENCE [LARGE SCALE GENOMIC DNA]</scope>
    <source>
        <strain evidence="4 5">DS3</strain>
    </source>
</reference>
<dbReference type="Proteomes" id="UP000448575">
    <property type="component" value="Unassembled WGS sequence"/>
</dbReference>
<dbReference type="InterPro" id="IPR000383">
    <property type="entry name" value="Xaa-Pro-like_dom"/>
</dbReference>
<dbReference type="SMART" id="SM00939">
    <property type="entry name" value="PepX_C"/>
    <property type="match status" value="1"/>
</dbReference>
<evidence type="ECO:0000313" key="4">
    <source>
        <dbReference type="EMBL" id="MYN00863.1"/>
    </source>
</evidence>
<dbReference type="InterPro" id="IPR029058">
    <property type="entry name" value="AB_hydrolase_fold"/>
</dbReference>
<dbReference type="Gene3D" id="1.10.3020.10">
    <property type="entry name" value="alpha-amino acid ester hydrolase ( Helical cap domain)"/>
    <property type="match status" value="1"/>
</dbReference>
<dbReference type="Gene3D" id="2.60.120.260">
    <property type="entry name" value="Galactose-binding domain-like"/>
    <property type="match status" value="1"/>
</dbReference>
<dbReference type="InterPro" id="IPR005674">
    <property type="entry name" value="CocE/Ser_esterase"/>
</dbReference>
<dbReference type="SUPFAM" id="SSF53474">
    <property type="entry name" value="alpha/beta-Hydrolases"/>
    <property type="match status" value="1"/>
</dbReference>
<evidence type="ECO:0000256" key="1">
    <source>
        <dbReference type="ARBA" id="ARBA00022801"/>
    </source>
</evidence>
<protein>
    <submittedName>
        <fullName evidence="4">CocE/NonD family hydrolase</fullName>
    </submittedName>
</protein>
<dbReference type="NCBIfam" id="TIGR00976">
    <property type="entry name" value="CocE_NonD"/>
    <property type="match status" value="1"/>
</dbReference>
<proteinExistence type="predicted"/>
<dbReference type="RefSeq" id="WP_161023861.1">
    <property type="nucleotide sequence ID" value="NZ_WWCJ01000001.1"/>
</dbReference>
<dbReference type="Pfam" id="PF08530">
    <property type="entry name" value="PepX_C"/>
    <property type="match status" value="1"/>
</dbReference>
<comment type="caution">
    <text evidence="4">The sequence shown here is derived from an EMBL/GenBank/DDBJ whole genome shotgun (WGS) entry which is preliminary data.</text>
</comment>
<accession>A0A6N9HCW3</accession>
<dbReference type="InterPro" id="IPR008979">
    <property type="entry name" value="Galactose-bd-like_sf"/>
</dbReference>
<name>A0A6N9HCW3_9BURK</name>
<dbReference type="AlphaFoldDB" id="A0A6N9HCW3"/>
<feature type="domain" description="Xaa-Pro dipeptidyl-peptidase C-terminal" evidence="3">
    <location>
        <begin position="369"/>
        <end position="635"/>
    </location>
</feature>
<dbReference type="Pfam" id="PF02129">
    <property type="entry name" value="Peptidase_S15"/>
    <property type="match status" value="1"/>
</dbReference>
<organism evidence="4 5">
    <name type="scientific">Pseudoduganella guangdongensis</name>
    <dbReference type="NCBI Taxonomy" id="2692179"/>
    <lineage>
        <taxon>Bacteria</taxon>
        <taxon>Pseudomonadati</taxon>
        <taxon>Pseudomonadota</taxon>
        <taxon>Betaproteobacteria</taxon>
        <taxon>Burkholderiales</taxon>
        <taxon>Oxalobacteraceae</taxon>
        <taxon>Telluria group</taxon>
        <taxon>Pseudoduganella</taxon>
    </lineage>
</organism>
<keyword evidence="1 4" id="KW-0378">Hydrolase</keyword>
<evidence type="ECO:0000256" key="2">
    <source>
        <dbReference type="SAM" id="SignalP"/>
    </source>
</evidence>
<keyword evidence="2" id="KW-0732">Signal</keyword>
<feature type="chain" id="PRO_5026698872" evidence="2">
    <location>
        <begin position="25"/>
        <end position="640"/>
    </location>
</feature>